<dbReference type="GeneTree" id="ENSGT00970000197239"/>
<feature type="compositionally biased region" description="Polar residues" evidence="1">
    <location>
        <begin position="1"/>
        <end position="16"/>
    </location>
</feature>
<sequence length="119" mass="12518">MSSVSPMVAQALQTSRGHMAQEEPSKGGRHQLDSAQRRELLGEAALQGPSSVFDLLKVEDRERLSGLRRPSSDSSSVPRQPTPGEARAAVVAAGVAAAAARASAQKALSSRYTYICLSV</sequence>
<reference evidence="2" key="2">
    <citation type="submission" date="2025-08" db="UniProtKB">
        <authorList>
            <consortium name="Ensembl"/>
        </authorList>
    </citation>
    <scope>IDENTIFICATION</scope>
</reference>
<dbReference type="STRING" id="62062.ENSHHUP00000056113"/>
<evidence type="ECO:0000313" key="3">
    <source>
        <dbReference type="Proteomes" id="UP000314982"/>
    </source>
</evidence>
<reference evidence="3" key="1">
    <citation type="submission" date="2018-06" db="EMBL/GenBank/DDBJ databases">
        <title>Genome assembly of Danube salmon.</title>
        <authorList>
            <person name="Macqueen D.J."/>
            <person name="Gundappa M.K."/>
        </authorList>
    </citation>
    <scope>NUCLEOTIDE SEQUENCE [LARGE SCALE GENOMIC DNA]</scope>
</reference>
<accession>A0A4W5P208</accession>
<keyword evidence="3" id="KW-1185">Reference proteome</keyword>
<dbReference type="AlphaFoldDB" id="A0A4W5P208"/>
<organism evidence="2 3">
    <name type="scientific">Hucho hucho</name>
    <name type="common">huchen</name>
    <dbReference type="NCBI Taxonomy" id="62062"/>
    <lineage>
        <taxon>Eukaryota</taxon>
        <taxon>Metazoa</taxon>
        <taxon>Chordata</taxon>
        <taxon>Craniata</taxon>
        <taxon>Vertebrata</taxon>
        <taxon>Euteleostomi</taxon>
        <taxon>Actinopterygii</taxon>
        <taxon>Neopterygii</taxon>
        <taxon>Teleostei</taxon>
        <taxon>Protacanthopterygii</taxon>
        <taxon>Salmoniformes</taxon>
        <taxon>Salmonidae</taxon>
        <taxon>Salmoninae</taxon>
        <taxon>Hucho</taxon>
    </lineage>
</organism>
<feature type="compositionally biased region" description="Low complexity" evidence="1">
    <location>
        <begin position="67"/>
        <end position="79"/>
    </location>
</feature>
<dbReference type="Proteomes" id="UP000314982">
    <property type="component" value="Unassembled WGS sequence"/>
</dbReference>
<protein>
    <submittedName>
        <fullName evidence="2">Uncharacterized protein</fullName>
    </submittedName>
</protein>
<feature type="compositionally biased region" description="Basic and acidic residues" evidence="1">
    <location>
        <begin position="19"/>
        <end position="37"/>
    </location>
</feature>
<feature type="region of interest" description="Disordered" evidence="1">
    <location>
        <begin position="63"/>
        <end position="85"/>
    </location>
</feature>
<feature type="region of interest" description="Disordered" evidence="1">
    <location>
        <begin position="1"/>
        <end position="37"/>
    </location>
</feature>
<evidence type="ECO:0000256" key="1">
    <source>
        <dbReference type="SAM" id="MobiDB-lite"/>
    </source>
</evidence>
<reference evidence="2" key="3">
    <citation type="submission" date="2025-09" db="UniProtKB">
        <authorList>
            <consortium name="Ensembl"/>
        </authorList>
    </citation>
    <scope>IDENTIFICATION</scope>
</reference>
<proteinExistence type="predicted"/>
<dbReference type="Ensembl" id="ENSHHUT00000058050.1">
    <property type="protein sequence ID" value="ENSHHUP00000056113.1"/>
    <property type="gene ID" value="ENSHHUG00000033507.1"/>
</dbReference>
<name>A0A4W5P208_9TELE</name>
<evidence type="ECO:0000313" key="2">
    <source>
        <dbReference type="Ensembl" id="ENSHHUP00000056113.1"/>
    </source>
</evidence>